<evidence type="ECO:0000256" key="3">
    <source>
        <dbReference type="ARBA" id="ARBA00022989"/>
    </source>
</evidence>
<keyword evidence="7" id="KW-1185">Reference proteome</keyword>
<evidence type="ECO:0000256" key="2">
    <source>
        <dbReference type="ARBA" id="ARBA00022692"/>
    </source>
</evidence>
<dbReference type="Gene3D" id="1.20.58.340">
    <property type="entry name" value="Magnesium transport protein CorA, transmembrane region"/>
    <property type="match status" value="1"/>
</dbReference>
<comment type="subcellular location">
    <subcellularLocation>
        <location evidence="1">Membrane</location>
        <topology evidence="1">Multi-pass membrane protein</topology>
    </subcellularLocation>
</comment>
<keyword evidence="2 5" id="KW-0812">Transmembrane</keyword>
<dbReference type="InterPro" id="IPR045863">
    <property type="entry name" value="CorA_TM1_TM2"/>
</dbReference>
<dbReference type="OrthoDB" id="2830640at2759"/>
<keyword evidence="3 5" id="KW-1133">Transmembrane helix</keyword>
<dbReference type="GO" id="GO:0016020">
    <property type="term" value="C:membrane"/>
    <property type="evidence" value="ECO:0007669"/>
    <property type="project" value="UniProtKB-SubCell"/>
</dbReference>
<feature type="transmembrane region" description="Helical" evidence="5">
    <location>
        <begin position="12"/>
        <end position="35"/>
    </location>
</feature>
<sequence>MIAVASKRDSAAMKTIAVLTIVFLPPTFVATFFSMTLFNWTPQTPGDRITSKYFWVYWVVAIPLTALVLIIWRLWWTMEEKRYRHDLRKAREERVTAISHSFSAAKRD</sequence>
<evidence type="ECO:0000313" key="6">
    <source>
        <dbReference type="EMBL" id="KAF2735556.1"/>
    </source>
</evidence>
<dbReference type="GO" id="GO:0046873">
    <property type="term" value="F:metal ion transmembrane transporter activity"/>
    <property type="evidence" value="ECO:0007669"/>
    <property type="project" value="InterPro"/>
</dbReference>
<evidence type="ECO:0000256" key="5">
    <source>
        <dbReference type="SAM" id="Phobius"/>
    </source>
</evidence>
<comment type="caution">
    <text evidence="6">The sequence shown here is derived from an EMBL/GenBank/DDBJ whole genome shotgun (WGS) entry which is preliminary data.</text>
</comment>
<dbReference type="EMBL" id="ML996134">
    <property type="protein sequence ID" value="KAF2735556.1"/>
    <property type="molecule type" value="Genomic_DNA"/>
</dbReference>
<dbReference type="AlphaFoldDB" id="A0A9P4V3P5"/>
<dbReference type="InterPro" id="IPR002523">
    <property type="entry name" value="MgTranspt_CorA/ZnTranspt_ZntB"/>
</dbReference>
<reference evidence="6" key="1">
    <citation type="journal article" date="2020" name="Stud. Mycol.">
        <title>101 Dothideomycetes genomes: a test case for predicting lifestyles and emergence of pathogens.</title>
        <authorList>
            <person name="Haridas S."/>
            <person name="Albert R."/>
            <person name="Binder M."/>
            <person name="Bloem J."/>
            <person name="Labutti K."/>
            <person name="Salamov A."/>
            <person name="Andreopoulos B."/>
            <person name="Baker S."/>
            <person name="Barry K."/>
            <person name="Bills G."/>
            <person name="Bluhm B."/>
            <person name="Cannon C."/>
            <person name="Castanera R."/>
            <person name="Culley D."/>
            <person name="Daum C."/>
            <person name="Ezra D."/>
            <person name="Gonzalez J."/>
            <person name="Henrissat B."/>
            <person name="Kuo A."/>
            <person name="Liang C."/>
            <person name="Lipzen A."/>
            <person name="Lutzoni F."/>
            <person name="Magnuson J."/>
            <person name="Mondo S."/>
            <person name="Nolan M."/>
            <person name="Ohm R."/>
            <person name="Pangilinan J."/>
            <person name="Park H.-J."/>
            <person name="Ramirez L."/>
            <person name="Alfaro M."/>
            <person name="Sun H."/>
            <person name="Tritt A."/>
            <person name="Yoshinaga Y."/>
            <person name="Zwiers L.-H."/>
            <person name="Turgeon B."/>
            <person name="Goodwin S."/>
            <person name="Spatafora J."/>
            <person name="Crous P."/>
            <person name="Grigoriev I."/>
        </authorList>
    </citation>
    <scope>NUCLEOTIDE SEQUENCE</scope>
    <source>
        <strain evidence="6">CBS 125425</strain>
    </source>
</reference>
<dbReference type="Pfam" id="PF01544">
    <property type="entry name" value="CorA"/>
    <property type="match status" value="1"/>
</dbReference>
<evidence type="ECO:0000256" key="4">
    <source>
        <dbReference type="ARBA" id="ARBA00023136"/>
    </source>
</evidence>
<protein>
    <submittedName>
        <fullName evidence="6">Uncharacterized protein</fullName>
    </submittedName>
</protein>
<dbReference type="Proteomes" id="UP000799444">
    <property type="component" value="Unassembled WGS sequence"/>
</dbReference>
<accession>A0A9P4V3P5</accession>
<proteinExistence type="predicted"/>
<keyword evidence="4 5" id="KW-0472">Membrane</keyword>
<evidence type="ECO:0000313" key="7">
    <source>
        <dbReference type="Proteomes" id="UP000799444"/>
    </source>
</evidence>
<feature type="transmembrane region" description="Helical" evidence="5">
    <location>
        <begin position="55"/>
        <end position="75"/>
    </location>
</feature>
<organism evidence="6 7">
    <name type="scientific">Polyplosphaeria fusca</name>
    <dbReference type="NCBI Taxonomy" id="682080"/>
    <lineage>
        <taxon>Eukaryota</taxon>
        <taxon>Fungi</taxon>
        <taxon>Dikarya</taxon>
        <taxon>Ascomycota</taxon>
        <taxon>Pezizomycotina</taxon>
        <taxon>Dothideomycetes</taxon>
        <taxon>Pleosporomycetidae</taxon>
        <taxon>Pleosporales</taxon>
        <taxon>Tetraplosphaeriaceae</taxon>
        <taxon>Polyplosphaeria</taxon>
    </lineage>
</organism>
<gene>
    <name evidence="6" type="ORF">EJ04DRAFT_491412</name>
</gene>
<dbReference type="SUPFAM" id="SSF144083">
    <property type="entry name" value="Magnesium transport protein CorA, transmembrane region"/>
    <property type="match status" value="1"/>
</dbReference>
<evidence type="ECO:0000256" key="1">
    <source>
        <dbReference type="ARBA" id="ARBA00004141"/>
    </source>
</evidence>
<name>A0A9P4V3P5_9PLEO</name>